<name>A0ABV5JAZ9_9RHOB</name>
<accession>A0ABV5JAZ9</accession>
<reference evidence="1 2" key="1">
    <citation type="submission" date="2024-09" db="EMBL/GenBank/DDBJ databases">
        <authorList>
            <person name="Sun Q."/>
            <person name="Mori K."/>
        </authorList>
    </citation>
    <scope>NUCLEOTIDE SEQUENCE [LARGE SCALE GENOMIC DNA]</scope>
    <source>
        <strain evidence="1 2">CECT 8726</strain>
    </source>
</reference>
<proteinExistence type="predicted"/>
<protein>
    <recommendedName>
        <fullName evidence="3">Lipoprotein</fullName>
    </recommendedName>
</protein>
<evidence type="ECO:0000313" key="1">
    <source>
        <dbReference type="EMBL" id="MFB9230635.1"/>
    </source>
</evidence>
<dbReference type="EMBL" id="JBHMEA010000007">
    <property type="protein sequence ID" value="MFB9230635.1"/>
    <property type="molecule type" value="Genomic_DNA"/>
</dbReference>
<organism evidence="1 2">
    <name type="scientific">Pseudohalocynthiibacter aestuariivivens</name>
    <dbReference type="NCBI Taxonomy" id="1591409"/>
    <lineage>
        <taxon>Bacteria</taxon>
        <taxon>Pseudomonadati</taxon>
        <taxon>Pseudomonadota</taxon>
        <taxon>Alphaproteobacteria</taxon>
        <taxon>Rhodobacterales</taxon>
        <taxon>Paracoccaceae</taxon>
        <taxon>Pseudohalocynthiibacter</taxon>
    </lineage>
</organism>
<gene>
    <name evidence="1" type="ORF">ACFFUT_02395</name>
</gene>
<sequence length="85" mass="9552">MRGSLIILLFLTACSPSVSPFGAIERKTIEYQQGEALMKDCYQRQQRCTEWLAFKADWEARLKNVTTFERSLAAHKARVAAGGSV</sequence>
<comment type="caution">
    <text evidence="1">The sequence shown here is derived from an EMBL/GenBank/DDBJ whole genome shotgun (WGS) entry which is preliminary data.</text>
</comment>
<keyword evidence="2" id="KW-1185">Reference proteome</keyword>
<evidence type="ECO:0000313" key="2">
    <source>
        <dbReference type="Proteomes" id="UP001589683"/>
    </source>
</evidence>
<dbReference type="RefSeq" id="WP_213887475.1">
    <property type="nucleotide sequence ID" value="NZ_JAGFNU010000001.1"/>
</dbReference>
<evidence type="ECO:0008006" key="3">
    <source>
        <dbReference type="Google" id="ProtNLM"/>
    </source>
</evidence>
<dbReference type="Proteomes" id="UP001589683">
    <property type="component" value="Unassembled WGS sequence"/>
</dbReference>